<feature type="domain" description="KNTC1 second ARM-repeats" evidence="1">
    <location>
        <begin position="1"/>
        <end position="51"/>
    </location>
</feature>
<gene>
    <name evidence="3" type="primary">LOC106555328</name>
</gene>
<dbReference type="GO" id="GO:0031267">
    <property type="term" value="F:small GTPase binding"/>
    <property type="evidence" value="ECO:0007669"/>
    <property type="project" value="TreeGrafter"/>
</dbReference>
<dbReference type="KEGG" id="tsr:106555328"/>
<dbReference type="GO" id="GO:0005737">
    <property type="term" value="C:cytoplasm"/>
    <property type="evidence" value="ECO:0007669"/>
    <property type="project" value="TreeGrafter"/>
</dbReference>
<protein>
    <submittedName>
        <fullName evidence="3">Kinetochore-associated protein 1-like</fullName>
    </submittedName>
</protein>
<dbReference type="RefSeq" id="XP_013929629.1">
    <property type="nucleotide sequence ID" value="XM_014074154.1"/>
</dbReference>
<proteinExistence type="predicted"/>
<organism evidence="2 3">
    <name type="scientific">Thamnophis sirtalis</name>
    <dbReference type="NCBI Taxonomy" id="35019"/>
    <lineage>
        <taxon>Eukaryota</taxon>
        <taxon>Metazoa</taxon>
        <taxon>Chordata</taxon>
        <taxon>Craniata</taxon>
        <taxon>Vertebrata</taxon>
        <taxon>Euteleostomi</taxon>
        <taxon>Lepidosauria</taxon>
        <taxon>Squamata</taxon>
        <taxon>Bifurcata</taxon>
        <taxon>Unidentata</taxon>
        <taxon>Episquamata</taxon>
        <taxon>Toxicofera</taxon>
        <taxon>Serpentes</taxon>
        <taxon>Colubroidea</taxon>
        <taxon>Colubridae</taxon>
        <taxon>Natricinae</taxon>
        <taxon>Thamnophis</taxon>
    </lineage>
</organism>
<evidence type="ECO:0000313" key="2">
    <source>
        <dbReference type="Proteomes" id="UP000504617"/>
    </source>
</evidence>
<evidence type="ECO:0000313" key="3">
    <source>
        <dbReference type="RefSeq" id="XP_013929629.1"/>
    </source>
</evidence>
<dbReference type="GO" id="GO:1903394">
    <property type="term" value="P:protein localization to kinetochore involved in kinetochore assembly"/>
    <property type="evidence" value="ECO:0007669"/>
    <property type="project" value="TreeGrafter"/>
</dbReference>
<dbReference type="GO" id="GO:0000070">
    <property type="term" value="P:mitotic sister chromatid segregation"/>
    <property type="evidence" value="ECO:0007669"/>
    <property type="project" value="TreeGrafter"/>
</dbReference>
<dbReference type="PANTHER" id="PTHR15688">
    <property type="entry name" value="KINETOCHORE-ASSOCIATED PROTEIN 1"/>
    <property type="match status" value="1"/>
</dbReference>
<dbReference type="GO" id="GO:1990423">
    <property type="term" value="C:RZZ complex"/>
    <property type="evidence" value="ECO:0007669"/>
    <property type="project" value="TreeGrafter"/>
</dbReference>
<dbReference type="InterPro" id="IPR052802">
    <property type="entry name" value="KNTC1"/>
</dbReference>
<sequence length="204" mass="22888">MWEAKAIAVLGCMSNLELIFEGVLAIMHSAVVPWSPGVEDLVQRYRGMEHASYFYESHYNEETGRLLFLVSQKLCHMLESNIPMVLPEVQDLPEVIYCMACQAATLCSPDLILDVLEFCKHASFAREIYAKCQMEDLGFLPQASSLQTEKDPYGAWTFEDFFTEDGAVLDTPAVLPSTYKIASSLVPLAGRLNRLHLSFAFHSP</sequence>
<name>A0A6I9Z010_9SAUR</name>
<dbReference type="GO" id="GO:0005828">
    <property type="term" value="C:kinetochore microtubule"/>
    <property type="evidence" value="ECO:0007669"/>
    <property type="project" value="TreeGrafter"/>
</dbReference>
<dbReference type="Proteomes" id="UP000504617">
    <property type="component" value="Unplaced"/>
</dbReference>
<dbReference type="GO" id="GO:0007094">
    <property type="term" value="P:mitotic spindle assembly checkpoint signaling"/>
    <property type="evidence" value="ECO:0007669"/>
    <property type="project" value="TreeGrafter"/>
</dbReference>
<keyword evidence="2" id="KW-1185">Reference proteome</keyword>
<evidence type="ECO:0000259" key="1">
    <source>
        <dbReference type="Pfam" id="PF24516"/>
    </source>
</evidence>
<dbReference type="InterPro" id="IPR055404">
    <property type="entry name" value="ARM_KNTC1_2nd"/>
</dbReference>
<reference evidence="3" key="1">
    <citation type="submission" date="2025-08" db="UniProtKB">
        <authorList>
            <consortium name="RefSeq"/>
        </authorList>
    </citation>
    <scope>IDENTIFICATION</scope>
    <source>
        <tissue evidence="3">Skeletal muscle</tissue>
    </source>
</reference>
<accession>A0A6I9Z010</accession>
<dbReference type="GeneID" id="106555328"/>
<dbReference type="AlphaFoldDB" id="A0A6I9Z010"/>
<dbReference type="PANTHER" id="PTHR15688:SF1">
    <property type="entry name" value="KINETOCHORE-ASSOCIATED PROTEIN 1"/>
    <property type="match status" value="1"/>
</dbReference>
<dbReference type="Pfam" id="PF24516">
    <property type="entry name" value="ARM_KNTC1_2nd"/>
    <property type="match status" value="1"/>
</dbReference>
<dbReference type="OrthoDB" id="343783at2759"/>